<dbReference type="EMBL" id="JACIIV010000024">
    <property type="protein sequence ID" value="MBB6228789.1"/>
    <property type="molecule type" value="Genomic_DNA"/>
</dbReference>
<dbReference type="PANTHER" id="PTHR46246:SF1">
    <property type="entry name" value="GUANOSINE-3',5'-BIS(DIPHOSPHATE) 3'-PYROPHOSPHOHYDROLASE MESH1"/>
    <property type="match status" value="1"/>
</dbReference>
<reference evidence="1 2" key="1">
    <citation type="submission" date="2020-08" db="EMBL/GenBank/DDBJ databases">
        <title>Genomic Encyclopedia of Type Strains, Phase IV (KMG-IV): sequencing the most valuable type-strain genomes for metagenomic binning, comparative biology and taxonomic classification.</title>
        <authorList>
            <person name="Goeker M."/>
        </authorList>
    </citation>
    <scope>NUCLEOTIDE SEQUENCE [LARGE SCALE GENOMIC DNA]</scope>
    <source>
        <strain evidence="1 2">DSM 102189</strain>
    </source>
</reference>
<dbReference type="PANTHER" id="PTHR46246">
    <property type="entry name" value="GUANOSINE-3',5'-BIS(DIPHOSPHATE) 3'-PYROPHOSPHOHYDROLASE MESH1"/>
    <property type="match status" value="1"/>
</dbReference>
<dbReference type="GO" id="GO:0008893">
    <property type="term" value="F:guanosine-3',5'-bis(diphosphate) 3'-diphosphatase activity"/>
    <property type="evidence" value="ECO:0007669"/>
    <property type="project" value="UniProtKB-EC"/>
</dbReference>
<organism evidence="1 2">
    <name type="scientific">Polymorphobacter multimanifer</name>
    <dbReference type="NCBI Taxonomy" id="1070431"/>
    <lineage>
        <taxon>Bacteria</taxon>
        <taxon>Pseudomonadati</taxon>
        <taxon>Pseudomonadota</taxon>
        <taxon>Alphaproteobacteria</taxon>
        <taxon>Sphingomonadales</taxon>
        <taxon>Sphingosinicellaceae</taxon>
        <taxon>Polymorphobacter</taxon>
    </lineage>
</organism>
<keyword evidence="1" id="KW-0378">Hydrolase</keyword>
<gene>
    <name evidence="1" type="ORF">FHS79_002980</name>
</gene>
<dbReference type="InterPro" id="IPR052194">
    <property type="entry name" value="MESH1"/>
</dbReference>
<dbReference type="Proteomes" id="UP000538147">
    <property type="component" value="Unassembled WGS sequence"/>
</dbReference>
<protein>
    <submittedName>
        <fullName evidence="1">Guanosine-3',5'-bis(Diphosphate) 3'-pyrophosphohydrolase</fullName>
        <ecNumber evidence="1">3.1.7.2</ecNumber>
    </submittedName>
</protein>
<evidence type="ECO:0000313" key="2">
    <source>
        <dbReference type="Proteomes" id="UP000538147"/>
    </source>
</evidence>
<dbReference type="AlphaFoldDB" id="A0A841L728"/>
<dbReference type="EC" id="3.1.7.2" evidence="1"/>
<sequence>MARSTRIDAATNREIRPLSATNPIIGLSFTETRKVFQALAFAARKHSDQRCRDVEASPCIDHPIALADLLVNEGCVTDHVVLCAALLHDTIEDTETSHDELVATFGREIADVVREVTDDTTLGKAERRSREIEHAPYLSARARLVKIVDKTCTLRDLASKPPPDWTAERRQAYCTWAARVVARLGCDNQALLAAFEAALVAGSVAPAPPPLLANDRR</sequence>
<dbReference type="Gene3D" id="1.10.3210.10">
    <property type="entry name" value="Hypothetical protein af1432"/>
    <property type="match status" value="1"/>
</dbReference>
<accession>A0A841L728</accession>
<dbReference type="Pfam" id="PF13328">
    <property type="entry name" value="HD_4"/>
    <property type="match status" value="1"/>
</dbReference>
<comment type="caution">
    <text evidence="1">The sequence shown here is derived from an EMBL/GenBank/DDBJ whole genome shotgun (WGS) entry which is preliminary data.</text>
</comment>
<proteinExistence type="predicted"/>
<dbReference type="SUPFAM" id="SSF109604">
    <property type="entry name" value="HD-domain/PDEase-like"/>
    <property type="match status" value="1"/>
</dbReference>
<name>A0A841L728_9SPHN</name>
<keyword evidence="2" id="KW-1185">Reference proteome</keyword>
<evidence type="ECO:0000313" key="1">
    <source>
        <dbReference type="EMBL" id="MBB6228789.1"/>
    </source>
</evidence>